<dbReference type="RefSeq" id="WP_090004025.1">
    <property type="nucleotide sequence ID" value="NZ_FNET01000001.1"/>
</dbReference>
<feature type="domain" description="Pyridoxamine 5'-phosphate oxidase N-terminal" evidence="2">
    <location>
        <begin position="10"/>
        <end position="140"/>
    </location>
</feature>
<keyword evidence="1" id="KW-0560">Oxidoreductase</keyword>
<dbReference type="InterPro" id="IPR011576">
    <property type="entry name" value="Pyridox_Oxase_N"/>
</dbReference>
<evidence type="ECO:0000259" key="2">
    <source>
        <dbReference type="Pfam" id="PF01243"/>
    </source>
</evidence>
<dbReference type="InterPro" id="IPR012349">
    <property type="entry name" value="Split_barrel_FMN-bd"/>
</dbReference>
<protein>
    <submittedName>
        <fullName evidence="3">PPOX class probable F420-dependent enzyme</fullName>
    </submittedName>
</protein>
<dbReference type="InterPro" id="IPR052019">
    <property type="entry name" value="F420H2_bilvrd_red/Heme_oxyg"/>
</dbReference>
<dbReference type="EMBL" id="FNET01000001">
    <property type="protein sequence ID" value="SDJ12109.1"/>
    <property type="molecule type" value="Genomic_DNA"/>
</dbReference>
<organism evidence="3 4">
    <name type="scientific">Lentzea albidocapillata subsp. violacea</name>
    <dbReference type="NCBI Taxonomy" id="128104"/>
    <lineage>
        <taxon>Bacteria</taxon>
        <taxon>Bacillati</taxon>
        <taxon>Actinomycetota</taxon>
        <taxon>Actinomycetes</taxon>
        <taxon>Pseudonocardiales</taxon>
        <taxon>Pseudonocardiaceae</taxon>
        <taxon>Lentzea</taxon>
    </lineage>
</organism>
<dbReference type="GO" id="GO:0005829">
    <property type="term" value="C:cytosol"/>
    <property type="evidence" value="ECO:0007669"/>
    <property type="project" value="TreeGrafter"/>
</dbReference>
<dbReference type="PANTHER" id="PTHR35176:SF6">
    <property type="entry name" value="HEME OXYGENASE HI_0854-RELATED"/>
    <property type="match status" value="1"/>
</dbReference>
<evidence type="ECO:0000256" key="1">
    <source>
        <dbReference type="ARBA" id="ARBA00023002"/>
    </source>
</evidence>
<dbReference type="Proteomes" id="UP000199682">
    <property type="component" value="Unassembled WGS sequence"/>
</dbReference>
<evidence type="ECO:0000313" key="4">
    <source>
        <dbReference type="Proteomes" id="UP000199682"/>
    </source>
</evidence>
<accession>A0A1G8R579</accession>
<dbReference type="Pfam" id="PF01243">
    <property type="entry name" value="PNPOx_N"/>
    <property type="match status" value="1"/>
</dbReference>
<sequence>MRDAIRMTAAEVETFLQGQKTLIVATIGRNGLPHLAPMWFAWVDGELVFCTDRKSQKILNLQRDPRCSVLAEAGESYDQLRGVHMEGVTEFTPDLGRVVDAVVERNFGEVGDDPEAREALRKAMSRRVAVIFRPTKIASWDHRKTMSGVNP</sequence>
<dbReference type="Gene3D" id="2.30.110.10">
    <property type="entry name" value="Electron Transport, Fmn-binding Protein, Chain A"/>
    <property type="match status" value="1"/>
</dbReference>
<name>A0A1G8R579_9PSEU</name>
<dbReference type="SUPFAM" id="SSF50475">
    <property type="entry name" value="FMN-binding split barrel"/>
    <property type="match status" value="1"/>
</dbReference>
<proteinExistence type="predicted"/>
<dbReference type="PANTHER" id="PTHR35176">
    <property type="entry name" value="HEME OXYGENASE HI_0854-RELATED"/>
    <property type="match status" value="1"/>
</dbReference>
<dbReference type="GO" id="GO:0016627">
    <property type="term" value="F:oxidoreductase activity, acting on the CH-CH group of donors"/>
    <property type="evidence" value="ECO:0007669"/>
    <property type="project" value="TreeGrafter"/>
</dbReference>
<reference evidence="4" key="1">
    <citation type="submission" date="2016-10" db="EMBL/GenBank/DDBJ databases">
        <authorList>
            <person name="Varghese N."/>
            <person name="Submissions S."/>
        </authorList>
    </citation>
    <scope>NUCLEOTIDE SEQUENCE [LARGE SCALE GENOMIC DNA]</scope>
    <source>
        <strain evidence="4">DSM 44796</strain>
    </source>
</reference>
<gene>
    <name evidence="3" type="ORF">SAMN04488074_101565</name>
</gene>
<dbReference type="AlphaFoldDB" id="A0A1G8R579"/>
<dbReference type="GO" id="GO:0070967">
    <property type="term" value="F:coenzyme F420 binding"/>
    <property type="evidence" value="ECO:0007669"/>
    <property type="project" value="TreeGrafter"/>
</dbReference>
<evidence type="ECO:0000313" key="3">
    <source>
        <dbReference type="EMBL" id="SDJ12109.1"/>
    </source>
</evidence>